<dbReference type="PROSITE" id="PS50297">
    <property type="entry name" value="ANK_REP_REGION"/>
    <property type="match status" value="1"/>
</dbReference>
<feature type="compositionally biased region" description="Acidic residues" evidence="4">
    <location>
        <begin position="111"/>
        <end position="121"/>
    </location>
</feature>
<dbReference type="OrthoDB" id="10057496at2759"/>
<dbReference type="AlphaFoldDB" id="A0A9P3UJA6"/>
<evidence type="ECO:0000256" key="1">
    <source>
        <dbReference type="ARBA" id="ARBA00022737"/>
    </source>
</evidence>
<dbReference type="Gene3D" id="1.25.40.20">
    <property type="entry name" value="Ankyrin repeat-containing domain"/>
    <property type="match status" value="1"/>
</dbReference>
<evidence type="ECO:0008006" key="7">
    <source>
        <dbReference type="Google" id="ProtNLM"/>
    </source>
</evidence>
<proteinExistence type="predicted"/>
<dbReference type="EMBL" id="BRPK01000003">
    <property type="protein sequence ID" value="GLB36759.1"/>
    <property type="molecule type" value="Genomic_DNA"/>
</dbReference>
<evidence type="ECO:0000256" key="2">
    <source>
        <dbReference type="ARBA" id="ARBA00023043"/>
    </source>
</evidence>
<dbReference type="SUPFAM" id="SSF48403">
    <property type="entry name" value="Ankyrin repeat"/>
    <property type="match status" value="1"/>
</dbReference>
<dbReference type="PANTHER" id="PTHR24173:SF74">
    <property type="entry name" value="ANKYRIN REPEAT DOMAIN-CONTAINING PROTEIN 16"/>
    <property type="match status" value="1"/>
</dbReference>
<sequence>MATKAPLSLFRLFRMSIDRWNVEIVKFLVDALPADALAVTNEAGNTALHWAALNGHLDVLRLLCPKLSKDDLAIRNAIGRTSLSEAEARGTEKCLECAGYLLAQMEIDDWGGQEGEADEDEHPPQETANGPVADGMNKLSLDERNSRPESTADR</sequence>
<organism evidence="5 6">
    <name type="scientific">Lyophyllum shimeji</name>
    <name type="common">Hon-shimeji</name>
    <name type="synonym">Tricholoma shimeji</name>
    <dbReference type="NCBI Taxonomy" id="47721"/>
    <lineage>
        <taxon>Eukaryota</taxon>
        <taxon>Fungi</taxon>
        <taxon>Dikarya</taxon>
        <taxon>Basidiomycota</taxon>
        <taxon>Agaricomycotina</taxon>
        <taxon>Agaricomycetes</taxon>
        <taxon>Agaricomycetidae</taxon>
        <taxon>Agaricales</taxon>
        <taxon>Tricholomatineae</taxon>
        <taxon>Lyophyllaceae</taxon>
        <taxon>Lyophyllum</taxon>
    </lineage>
</organism>
<evidence type="ECO:0000256" key="3">
    <source>
        <dbReference type="PROSITE-ProRule" id="PRU00023"/>
    </source>
</evidence>
<keyword evidence="6" id="KW-1185">Reference proteome</keyword>
<reference evidence="5" key="1">
    <citation type="submission" date="2022-07" db="EMBL/GenBank/DDBJ databases">
        <title>The genome of Lyophyllum shimeji provides insight into the initial evolution of ectomycorrhizal fungal genome.</title>
        <authorList>
            <person name="Kobayashi Y."/>
            <person name="Shibata T."/>
            <person name="Hirakawa H."/>
            <person name="Shigenobu S."/>
            <person name="Nishiyama T."/>
            <person name="Yamada A."/>
            <person name="Hasebe M."/>
            <person name="Kawaguchi M."/>
        </authorList>
    </citation>
    <scope>NUCLEOTIDE SEQUENCE</scope>
    <source>
        <strain evidence="5">AT787</strain>
    </source>
</reference>
<name>A0A9P3UJA6_LYOSH</name>
<keyword evidence="2 3" id="KW-0040">ANK repeat</keyword>
<protein>
    <recommendedName>
        <fullName evidence="7">Ankyrin repeat protein</fullName>
    </recommendedName>
</protein>
<feature type="region of interest" description="Disordered" evidence="4">
    <location>
        <begin position="111"/>
        <end position="154"/>
    </location>
</feature>
<dbReference type="SMART" id="SM00248">
    <property type="entry name" value="ANK"/>
    <property type="match status" value="1"/>
</dbReference>
<evidence type="ECO:0000256" key="4">
    <source>
        <dbReference type="SAM" id="MobiDB-lite"/>
    </source>
</evidence>
<dbReference type="InterPro" id="IPR036770">
    <property type="entry name" value="Ankyrin_rpt-contain_sf"/>
</dbReference>
<dbReference type="Pfam" id="PF12796">
    <property type="entry name" value="Ank_2"/>
    <property type="match status" value="1"/>
</dbReference>
<gene>
    <name evidence="5" type="ORF">LshimejAT787_0310460</name>
</gene>
<keyword evidence="1" id="KW-0677">Repeat</keyword>
<accession>A0A9P3UJA6</accession>
<dbReference type="InterPro" id="IPR002110">
    <property type="entry name" value="Ankyrin_rpt"/>
</dbReference>
<feature type="compositionally biased region" description="Basic and acidic residues" evidence="4">
    <location>
        <begin position="140"/>
        <end position="154"/>
    </location>
</feature>
<comment type="caution">
    <text evidence="5">The sequence shown here is derived from an EMBL/GenBank/DDBJ whole genome shotgun (WGS) entry which is preliminary data.</text>
</comment>
<feature type="repeat" description="ANK" evidence="3">
    <location>
        <begin position="43"/>
        <end position="63"/>
    </location>
</feature>
<evidence type="ECO:0000313" key="5">
    <source>
        <dbReference type="EMBL" id="GLB36759.1"/>
    </source>
</evidence>
<dbReference type="PANTHER" id="PTHR24173">
    <property type="entry name" value="ANKYRIN REPEAT CONTAINING"/>
    <property type="match status" value="1"/>
</dbReference>
<evidence type="ECO:0000313" key="6">
    <source>
        <dbReference type="Proteomes" id="UP001063166"/>
    </source>
</evidence>
<dbReference type="PROSITE" id="PS50088">
    <property type="entry name" value="ANK_REPEAT"/>
    <property type="match status" value="1"/>
</dbReference>
<dbReference type="Proteomes" id="UP001063166">
    <property type="component" value="Unassembled WGS sequence"/>
</dbReference>